<gene>
    <name evidence="1" type="ORF">SAMN04487931_103133</name>
</gene>
<evidence type="ECO:0000313" key="1">
    <source>
        <dbReference type="EMBL" id="SDT94721.1"/>
    </source>
</evidence>
<accession>A0A1H2EI10</accession>
<protein>
    <submittedName>
        <fullName evidence="1">Uncharacterized protein</fullName>
    </submittedName>
</protein>
<reference evidence="2" key="1">
    <citation type="submission" date="2016-10" db="EMBL/GenBank/DDBJ databases">
        <authorList>
            <person name="Varghese N."/>
            <person name="Submissions S."/>
        </authorList>
    </citation>
    <scope>NUCLEOTIDE SEQUENCE [LARGE SCALE GENOMIC DNA]</scope>
    <source>
        <strain evidence="2">DSM 3384</strain>
    </source>
</reference>
<organism evidence="1 2">
    <name type="scientific">Desulfobacula phenolica</name>
    <dbReference type="NCBI Taxonomy" id="90732"/>
    <lineage>
        <taxon>Bacteria</taxon>
        <taxon>Pseudomonadati</taxon>
        <taxon>Thermodesulfobacteriota</taxon>
        <taxon>Desulfobacteria</taxon>
        <taxon>Desulfobacterales</taxon>
        <taxon>Desulfobacteraceae</taxon>
        <taxon>Desulfobacula</taxon>
    </lineage>
</organism>
<keyword evidence="2" id="KW-1185">Reference proteome</keyword>
<dbReference type="Proteomes" id="UP000199608">
    <property type="component" value="Unassembled WGS sequence"/>
</dbReference>
<proteinExistence type="predicted"/>
<dbReference type="EMBL" id="FNLL01000003">
    <property type="protein sequence ID" value="SDT94721.1"/>
    <property type="molecule type" value="Genomic_DNA"/>
</dbReference>
<name>A0A1H2EI10_9BACT</name>
<dbReference type="AlphaFoldDB" id="A0A1H2EI10"/>
<sequence length="142" mass="16723">MKTIITLLCVFSMFVFLSSPLIADEYEFKRLEMSFKNFMTCELTRTNAIDHFNGKPFKITMIDLFDIQNESDLKIITGAIECFVGDKHLTLYAAVGLKIIMDREQVVYYTIRDKDFSILATELIKFPYKERCKWSPYWLDID</sequence>
<evidence type="ECO:0000313" key="2">
    <source>
        <dbReference type="Proteomes" id="UP000199608"/>
    </source>
</evidence>